<dbReference type="EMBL" id="WQLV01000001">
    <property type="protein sequence ID" value="MVO14851.1"/>
    <property type="molecule type" value="Genomic_DNA"/>
</dbReference>
<feature type="chain" id="PRO_5026899723" description="Chitin-binding type-2 domain-containing protein" evidence="1">
    <location>
        <begin position="22"/>
        <end position="51"/>
    </location>
</feature>
<evidence type="ECO:0000313" key="3">
    <source>
        <dbReference type="Proteomes" id="UP000478892"/>
    </source>
</evidence>
<dbReference type="RefSeq" id="WP_157021126.1">
    <property type="nucleotide sequence ID" value="NZ_WQLV01000001.1"/>
</dbReference>
<keyword evidence="1" id="KW-0732">Signal</keyword>
<dbReference type="Proteomes" id="UP000478892">
    <property type="component" value="Unassembled WGS sequence"/>
</dbReference>
<reference evidence="2 3" key="1">
    <citation type="submission" date="2019-12" db="EMBL/GenBank/DDBJ databases">
        <authorList>
            <person name="Zhang Y.-J."/>
        </authorList>
    </citation>
    <scope>NUCLEOTIDE SEQUENCE [LARGE SCALE GENOMIC DNA]</scope>
    <source>
        <strain evidence="2 3">CY05</strain>
    </source>
</reference>
<gene>
    <name evidence="2" type="ORF">GO984_03430</name>
</gene>
<feature type="signal peptide" evidence="1">
    <location>
        <begin position="1"/>
        <end position="21"/>
    </location>
</feature>
<organism evidence="2 3">
    <name type="scientific">Parasedimentitalea huanghaiensis</name>
    <dbReference type="NCBI Taxonomy" id="2682100"/>
    <lineage>
        <taxon>Bacteria</taxon>
        <taxon>Pseudomonadati</taxon>
        <taxon>Pseudomonadota</taxon>
        <taxon>Alphaproteobacteria</taxon>
        <taxon>Rhodobacterales</taxon>
        <taxon>Paracoccaceae</taxon>
        <taxon>Parasedimentitalea</taxon>
    </lineage>
</organism>
<evidence type="ECO:0008006" key="4">
    <source>
        <dbReference type="Google" id="ProtNLM"/>
    </source>
</evidence>
<comment type="caution">
    <text evidence="2">The sequence shown here is derived from an EMBL/GenBank/DDBJ whole genome shotgun (WGS) entry which is preliminary data.</text>
</comment>
<accession>A0A6L6WCA5</accession>
<dbReference type="AlphaFoldDB" id="A0A6L6WCA5"/>
<keyword evidence="3" id="KW-1185">Reference proteome</keyword>
<evidence type="ECO:0000256" key="1">
    <source>
        <dbReference type="SAM" id="SignalP"/>
    </source>
</evidence>
<name>A0A6L6WCA5_9RHOB</name>
<protein>
    <recommendedName>
        <fullName evidence="4">Chitin-binding type-2 domain-containing protein</fullName>
    </recommendedName>
</protein>
<proteinExistence type="predicted"/>
<sequence>MRFRIVFIAIVLTLPASIALACSQHSQQTQSCSAGTVWDSDMQKCTKQVSG</sequence>
<dbReference type="PROSITE" id="PS51257">
    <property type="entry name" value="PROKAR_LIPOPROTEIN"/>
    <property type="match status" value="1"/>
</dbReference>
<evidence type="ECO:0000313" key="2">
    <source>
        <dbReference type="EMBL" id="MVO14851.1"/>
    </source>
</evidence>